<evidence type="ECO:0000313" key="10">
    <source>
        <dbReference type="EMBL" id="SFV64975.1"/>
    </source>
</evidence>
<evidence type="ECO:0000256" key="3">
    <source>
        <dbReference type="ARBA" id="ARBA00012665"/>
    </source>
</evidence>
<proteinExistence type="inferred from homology"/>
<dbReference type="Gene3D" id="3.40.50.300">
    <property type="entry name" value="P-loop containing nucleotide triphosphate hydrolases"/>
    <property type="match status" value="1"/>
</dbReference>
<keyword evidence="7" id="KW-0067">ATP-binding</keyword>
<evidence type="ECO:0000256" key="1">
    <source>
        <dbReference type="ARBA" id="ARBA00001946"/>
    </source>
</evidence>
<keyword evidence="5" id="KW-0819">tRNA processing</keyword>
<dbReference type="FunFam" id="1.10.20.140:FF:000001">
    <property type="entry name" value="tRNA dimethylallyltransferase"/>
    <property type="match status" value="1"/>
</dbReference>
<keyword evidence="6" id="KW-0547">Nucleotide-binding</keyword>
<dbReference type="GO" id="GO:0006400">
    <property type="term" value="P:tRNA modification"/>
    <property type="evidence" value="ECO:0007669"/>
    <property type="project" value="TreeGrafter"/>
</dbReference>
<evidence type="ECO:0000256" key="4">
    <source>
        <dbReference type="ARBA" id="ARBA00022679"/>
    </source>
</evidence>
<dbReference type="InterPro" id="IPR027417">
    <property type="entry name" value="P-loop_NTPase"/>
</dbReference>
<evidence type="ECO:0000256" key="6">
    <source>
        <dbReference type="ARBA" id="ARBA00022741"/>
    </source>
</evidence>
<evidence type="ECO:0000256" key="9">
    <source>
        <dbReference type="ARBA" id="ARBA00049563"/>
    </source>
</evidence>
<sequence>MNNVIFLMGPTASGKTDFACQLSEEISVDLISVDSALVYKNMDIGTAKPDKSTLRKYPHKLIDIINPEENYSVASFSNDAKNEIQQSIKNNKTPLLVGGTSFYFKALEEGLSPLPESQPELREKLNQTLNEKGLDYLHKELQKIDPIALEKINKNDTQRILRALEVFYISGKTLTQGQQEPKVNAIKNPIKKIILLPERKILHQRIEQRFLDMVENSFIDEVKKLKENPKLNADLPAIRCVGYRQIWQYLEGKINYDEMIERGIIATRQLCKRQTTWLKKEQNALILKEPDLQKTLDFLSC</sequence>
<comment type="cofactor">
    <cofactor evidence="1">
        <name>Mg(2+)</name>
        <dbReference type="ChEBI" id="CHEBI:18420"/>
    </cofactor>
</comment>
<dbReference type="GO" id="GO:0052381">
    <property type="term" value="F:tRNA dimethylallyltransferase activity"/>
    <property type="evidence" value="ECO:0007669"/>
    <property type="project" value="UniProtKB-EC"/>
</dbReference>
<evidence type="ECO:0000256" key="7">
    <source>
        <dbReference type="ARBA" id="ARBA00022840"/>
    </source>
</evidence>
<dbReference type="EMBL" id="FPHJ01000047">
    <property type="protein sequence ID" value="SFV64975.1"/>
    <property type="molecule type" value="Genomic_DNA"/>
</dbReference>
<dbReference type="HAMAP" id="MF_00185">
    <property type="entry name" value="IPP_trans"/>
    <property type="match status" value="1"/>
</dbReference>
<dbReference type="EC" id="2.5.1.75" evidence="3"/>
<keyword evidence="8" id="KW-0460">Magnesium</keyword>
<dbReference type="PANTHER" id="PTHR11088:SF60">
    <property type="entry name" value="TRNA DIMETHYLALLYLTRANSFERASE"/>
    <property type="match status" value="1"/>
</dbReference>
<organism evidence="10">
    <name type="scientific">hydrothermal vent metagenome</name>
    <dbReference type="NCBI Taxonomy" id="652676"/>
    <lineage>
        <taxon>unclassified sequences</taxon>
        <taxon>metagenomes</taxon>
        <taxon>ecological metagenomes</taxon>
    </lineage>
</organism>
<reference evidence="10" key="1">
    <citation type="submission" date="2016-10" db="EMBL/GenBank/DDBJ databases">
        <authorList>
            <person name="de Groot N.N."/>
        </authorList>
    </citation>
    <scope>NUCLEOTIDE SEQUENCE</scope>
</reference>
<dbReference type="NCBIfam" id="TIGR00174">
    <property type="entry name" value="miaA"/>
    <property type="match status" value="1"/>
</dbReference>
<comment type="catalytic activity">
    <reaction evidence="9">
        <text>adenosine(37) in tRNA + dimethylallyl diphosphate = N(6)-dimethylallyladenosine(37) in tRNA + diphosphate</text>
        <dbReference type="Rhea" id="RHEA:26482"/>
        <dbReference type="Rhea" id="RHEA-COMP:10162"/>
        <dbReference type="Rhea" id="RHEA-COMP:10375"/>
        <dbReference type="ChEBI" id="CHEBI:33019"/>
        <dbReference type="ChEBI" id="CHEBI:57623"/>
        <dbReference type="ChEBI" id="CHEBI:74411"/>
        <dbReference type="ChEBI" id="CHEBI:74415"/>
        <dbReference type="EC" id="2.5.1.75"/>
    </reaction>
</comment>
<dbReference type="AlphaFoldDB" id="A0A1W1CGV0"/>
<evidence type="ECO:0000256" key="5">
    <source>
        <dbReference type="ARBA" id="ARBA00022694"/>
    </source>
</evidence>
<accession>A0A1W1CGV0</accession>
<dbReference type="InterPro" id="IPR018022">
    <property type="entry name" value="IPT"/>
</dbReference>
<protein>
    <recommendedName>
        <fullName evidence="3">tRNA dimethylallyltransferase</fullName>
        <ecNumber evidence="3">2.5.1.75</ecNumber>
    </recommendedName>
</protein>
<dbReference type="GO" id="GO:0005524">
    <property type="term" value="F:ATP binding"/>
    <property type="evidence" value="ECO:0007669"/>
    <property type="project" value="UniProtKB-KW"/>
</dbReference>
<dbReference type="InterPro" id="IPR039657">
    <property type="entry name" value="Dimethylallyltransferase"/>
</dbReference>
<evidence type="ECO:0000256" key="8">
    <source>
        <dbReference type="ARBA" id="ARBA00022842"/>
    </source>
</evidence>
<name>A0A1W1CGV0_9ZZZZ</name>
<dbReference type="Gene3D" id="1.10.20.140">
    <property type="match status" value="1"/>
</dbReference>
<comment type="similarity">
    <text evidence="2">Belongs to the IPP transferase family.</text>
</comment>
<dbReference type="PANTHER" id="PTHR11088">
    <property type="entry name" value="TRNA DIMETHYLALLYLTRANSFERASE"/>
    <property type="match status" value="1"/>
</dbReference>
<dbReference type="SUPFAM" id="SSF52540">
    <property type="entry name" value="P-loop containing nucleoside triphosphate hydrolases"/>
    <property type="match status" value="2"/>
</dbReference>
<keyword evidence="4 10" id="KW-0808">Transferase</keyword>
<dbReference type="Pfam" id="PF01715">
    <property type="entry name" value="IPPT"/>
    <property type="match status" value="1"/>
</dbReference>
<evidence type="ECO:0000256" key="2">
    <source>
        <dbReference type="ARBA" id="ARBA00005842"/>
    </source>
</evidence>
<gene>
    <name evidence="10" type="ORF">MNB_SUP05-5-1041</name>
</gene>